<name>A0A240A5H2_9CORY</name>
<dbReference type="GO" id="GO:0004519">
    <property type="term" value="F:endonuclease activity"/>
    <property type="evidence" value="ECO:0007669"/>
    <property type="project" value="UniProtKB-KW"/>
</dbReference>
<feature type="region of interest" description="Disordered" evidence="1">
    <location>
        <begin position="359"/>
        <end position="379"/>
    </location>
</feature>
<dbReference type="Gene3D" id="1.10.30.50">
    <property type="match status" value="1"/>
</dbReference>
<evidence type="ECO:0000313" key="2">
    <source>
        <dbReference type="EMBL" id="SNV78682.1"/>
    </source>
</evidence>
<dbReference type="RefSeq" id="WP_051904912.1">
    <property type="nucleotide sequence ID" value="NZ_CP009211.1"/>
</dbReference>
<dbReference type="Proteomes" id="UP000215374">
    <property type="component" value="Chromosome 1"/>
</dbReference>
<keyword evidence="2" id="KW-0255">Endonuclease</keyword>
<dbReference type="AlphaFoldDB" id="A0A240A5H2"/>
<evidence type="ECO:0000313" key="3">
    <source>
        <dbReference type="Proteomes" id="UP000215374"/>
    </source>
</evidence>
<evidence type="ECO:0000256" key="1">
    <source>
        <dbReference type="SAM" id="MobiDB-lite"/>
    </source>
</evidence>
<reference evidence="2 3" key="1">
    <citation type="submission" date="2017-06" db="EMBL/GenBank/DDBJ databases">
        <authorList>
            <consortium name="Pathogen Informatics"/>
        </authorList>
    </citation>
    <scope>NUCLEOTIDE SEQUENCE [LARGE SCALE GENOMIC DNA]</scope>
    <source>
        <strain evidence="2 3">NCTC13015</strain>
    </source>
</reference>
<keyword evidence="2" id="KW-0378">Hydrolase</keyword>
<dbReference type="OrthoDB" id="4412276at2"/>
<dbReference type="CDD" id="cd00085">
    <property type="entry name" value="HNHc"/>
    <property type="match status" value="1"/>
</dbReference>
<keyword evidence="2" id="KW-0540">Nuclease</keyword>
<gene>
    <name evidence="2" type="ORF">SAMEA4535761_01859</name>
</gene>
<dbReference type="EMBL" id="LT906467">
    <property type="protein sequence ID" value="SNV78682.1"/>
    <property type="molecule type" value="Genomic_DNA"/>
</dbReference>
<organism evidence="2 3">
    <name type="scientific">Corynebacterium imitans</name>
    <dbReference type="NCBI Taxonomy" id="156978"/>
    <lineage>
        <taxon>Bacteria</taxon>
        <taxon>Bacillati</taxon>
        <taxon>Actinomycetota</taxon>
        <taxon>Actinomycetes</taxon>
        <taxon>Mycobacteriales</taxon>
        <taxon>Corynebacteriaceae</taxon>
        <taxon>Corynebacterium</taxon>
    </lineage>
</organism>
<sequence length="379" mass="43029">MINNETIANYFSLRNDGMALVAWVAEEGKTYDDLIALDMPDDYATDLIELAELFYGPVSHSRYQKRCRESARRLRFCVETLAVVKQASRNIKDANARWRFREELCRIAGDTQVVRRAARRIKGKYQQKKPLVDGLRTRRVGDKITMSITGPSKDVQPLVTTLKNAKDEEGRPLDPIEWMRTHRPIVQTDITTHAVLSVHDIARVIHGEGDDVLVELTDGTILTGAEVVERELREQCLITLTGPTLGPINTYDGRIATYKQRRACDAESQTCCWPGCNCPSEECEAHHLTEHVRGGETKPENLCWLCPYHNGVNGQKGFGRMERINGRLAWVSDATGKARFVEDERRERRADLAKYREAEAARKRTKARHLHAVQPEGAH</sequence>
<dbReference type="InterPro" id="IPR003615">
    <property type="entry name" value="HNH_nuc"/>
</dbReference>
<protein>
    <submittedName>
        <fullName evidence="2">Endonuclease</fullName>
    </submittedName>
</protein>
<accession>A0A240A5H2</accession>
<proteinExistence type="predicted"/>